<reference evidence="1 2" key="1">
    <citation type="submission" date="2019-10" db="EMBL/GenBank/DDBJ databases">
        <authorList>
            <person name="Palmer J.M."/>
        </authorList>
    </citation>
    <scope>NUCLEOTIDE SEQUENCE [LARGE SCALE GENOMIC DNA]</scope>
    <source>
        <strain evidence="1 2">TWF730</strain>
    </source>
</reference>
<protein>
    <submittedName>
        <fullName evidence="1">Uncharacterized protein</fullName>
    </submittedName>
</protein>
<gene>
    <name evidence="1" type="ORF">TWF730_000124</name>
</gene>
<proteinExistence type="predicted"/>
<keyword evidence="2" id="KW-1185">Reference proteome</keyword>
<sequence length="292" mass="32209">MFRRKAAISTPDPGRLAGQMKWHIARYPRPVGTLIKLGSVLTDPYDPETSINRNSAPIPIDPTDLSDQSDAIQTAIIATTSERRSASTGADAPTWAPLIDMGVLAEVERTKDYQVIVNTEAVTAQVFLPAEQWLSNLLKDPQIVRHIQEHFFPTLYVIIGVATASRVSISEKGSRGYNTTLSSSASITPAGVGANVGVSDGACSSTSAKYSTPPDRRVDFAYRVRKFEYSKVRRKLKAQYKDITEGALMDFESFAPNYSIDQTEDEGEEYIPVYKYLDEKDFDGEEPSDGLK</sequence>
<evidence type="ECO:0000313" key="2">
    <source>
        <dbReference type="Proteomes" id="UP001373714"/>
    </source>
</evidence>
<name>A0AAV9VRR4_9PEZI</name>
<comment type="caution">
    <text evidence="1">The sequence shown here is derived from an EMBL/GenBank/DDBJ whole genome shotgun (WGS) entry which is preliminary data.</text>
</comment>
<dbReference type="AlphaFoldDB" id="A0AAV9VRR4"/>
<dbReference type="Proteomes" id="UP001373714">
    <property type="component" value="Unassembled WGS sequence"/>
</dbReference>
<dbReference type="EMBL" id="JAVHNS010000001">
    <property type="protein sequence ID" value="KAK6362669.1"/>
    <property type="molecule type" value="Genomic_DNA"/>
</dbReference>
<accession>A0AAV9VRR4</accession>
<evidence type="ECO:0000313" key="1">
    <source>
        <dbReference type="EMBL" id="KAK6362669.1"/>
    </source>
</evidence>
<organism evidence="1 2">
    <name type="scientific">Orbilia blumenaviensis</name>
    <dbReference type="NCBI Taxonomy" id="1796055"/>
    <lineage>
        <taxon>Eukaryota</taxon>
        <taxon>Fungi</taxon>
        <taxon>Dikarya</taxon>
        <taxon>Ascomycota</taxon>
        <taxon>Pezizomycotina</taxon>
        <taxon>Orbiliomycetes</taxon>
        <taxon>Orbiliales</taxon>
        <taxon>Orbiliaceae</taxon>
        <taxon>Orbilia</taxon>
    </lineage>
</organism>